<name>A0A443HYB5_BYSSP</name>
<organism evidence="3 4">
    <name type="scientific">Byssochlamys spectabilis</name>
    <name type="common">Paecilomyces variotii</name>
    <dbReference type="NCBI Taxonomy" id="264951"/>
    <lineage>
        <taxon>Eukaryota</taxon>
        <taxon>Fungi</taxon>
        <taxon>Dikarya</taxon>
        <taxon>Ascomycota</taxon>
        <taxon>Pezizomycotina</taxon>
        <taxon>Eurotiomycetes</taxon>
        <taxon>Eurotiomycetidae</taxon>
        <taxon>Eurotiales</taxon>
        <taxon>Thermoascaceae</taxon>
        <taxon>Paecilomyces</taxon>
    </lineage>
</organism>
<evidence type="ECO:0000313" key="4">
    <source>
        <dbReference type="Proteomes" id="UP000283841"/>
    </source>
</evidence>
<dbReference type="GeneID" id="39595419"/>
<dbReference type="VEuPathDB" id="FungiDB:C8Q69DRAFT_206399"/>
<keyword evidence="2" id="KW-0472">Membrane</keyword>
<feature type="compositionally biased region" description="Basic residues" evidence="1">
    <location>
        <begin position="95"/>
        <end position="105"/>
    </location>
</feature>
<keyword evidence="4" id="KW-1185">Reference proteome</keyword>
<keyword evidence="2" id="KW-0812">Transmembrane</keyword>
<feature type="region of interest" description="Disordered" evidence="1">
    <location>
        <begin position="95"/>
        <end position="122"/>
    </location>
</feature>
<proteinExistence type="predicted"/>
<protein>
    <submittedName>
        <fullName evidence="3">Uncharacterized protein</fullName>
    </submittedName>
</protein>
<feature type="transmembrane region" description="Helical" evidence="2">
    <location>
        <begin position="162"/>
        <end position="182"/>
    </location>
</feature>
<accession>A0A443HYB5</accession>
<evidence type="ECO:0000256" key="2">
    <source>
        <dbReference type="SAM" id="Phobius"/>
    </source>
</evidence>
<evidence type="ECO:0000313" key="3">
    <source>
        <dbReference type="EMBL" id="RWQ96838.1"/>
    </source>
</evidence>
<gene>
    <name evidence="3" type="ORF">C8Q69DRAFT_206399</name>
</gene>
<feature type="region of interest" description="Disordered" evidence="1">
    <location>
        <begin position="30"/>
        <end position="71"/>
    </location>
</feature>
<feature type="compositionally biased region" description="Low complexity" evidence="1">
    <location>
        <begin position="59"/>
        <end position="69"/>
    </location>
</feature>
<reference evidence="3 4" key="1">
    <citation type="journal article" date="2018" name="Front. Microbiol.">
        <title>Genomic and genetic insights into a cosmopolitan fungus, Paecilomyces variotii (Eurotiales).</title>
        <authorList>
            <person name="Urquhart A.S."/>
            <person name="Mondo S.J."/>
            <person name="Makela M.R."/>
            <person name="Hane J.K."/>
            <person name="Wiebenga A."/>
            <person name="He G."/>
            <person name="Mihaltcheva S."/>
            <person name="Pangilinan J."/>
            <person name="Lipzen A."/>
            <person name="Barry K."/>
            <person name="de Vries R.P."/>
            <person name="Grigoriev I.V."/>
            <person name="Idnurm A."/>
        </authorList>
    </citation>
    <scope>NUCLEOTIDE SEQUENCE [LARGE SCALE GENOMIC DNA]</scope>
    <source>
        <strain evidence="3 4">CBS 101075</strain>
    </source>
</reference>
<dbReference type="AlphaFoldDB" id="A0A443HYB5"/>
<dbReference type="RefSeq" id="XP_028486483.1">
    <property type="nucleotide sequence ID" value="XM_028626142.1"/>
</dbReference>
<dbReference type="Proteomes" id="UP000283841">
    <property type="component" value="Unassembled WGS sequence"/>
</dbReference>
<comment type="caution">
    <text evidence="3">The sequence shown here is derived from an EMBL/GenBank/DDBJ whole genome shotgun (WGS) entry which is preliminary data.</text>
</comment>
<sequence length="484" mass="53807">MATNSAPRPENSSVLGESWVVADANSQFFPQKSIPEVPQSRQDEVRSRRSYSQPPRPSSPQATSVASSSGPELIMPSIYDDTISEASWVAPKLRHRKGSLHKHKKTEQTSPEAAQEKAHVPEASTTVANDPLAAHPDISSSLSEKAWEIVQSIGSKKYTKNIVSIFLLLAILHLLVLPELIYQYPIICNVSLVLTIYPASCAQTPGTVQYKRSPAEIQRHSQYQSIASSQAQFEAALNTTIHEINLVPSPLKKEESALRDLYGQLKATYTGAKYELDLEFQGTWPAIRSASLQLDLLTADMVSALDRLEEESRMTKQLLQVRDPMQDDANGNGKGSSNGFLGFSVEFSWRSPENSETSFPSQISHHAHILQRQASLVRSRVGSVLSEIAKMDEHLESVEDILIREEQASSDASQNNTRSFVSDATRLIRRVSSLVLDQNDESQPEVQEVSKSSLLREIVFQHRRVAQTLRTLDSKMEGLQKRIP</sequence>
<dbReference type="EMBL" id="RCNU01000003">
    <property type="protein sequence ID" value="RWQ96838.1"/>
    <property type="molecule type" value="Genomic_DNA"/>
</dbReference>
<evidence type="ECO:0000256" key="1">
    <source>
        <dbReference type="SAM" id="MobiDB-lite"/>
    </source>
</evidence>
<keyword evidence="2" id="KW-1133">Transmembrane helix</keyword>
<dbReference type="STRING" id="264951.A0A443HYB5"/>